<keyword evidence="2" id="KW-1185">Reference proteome</keyword>
<evidence type="ECO:0000313" key="2">
    <source>
        <dbReference type="Proteomes" id="UP000324705"/>
    </source>
</evidence>
<organism evidence="1 2">
    <name type="scientific">Triticum turgidum subsp. durum</name>
    <name type="common">Durum wheat</name>
    <name type="synonym">Triticum durum</name>
    <dbReference type="NCBI Taxonomy" id="4567"/>
    <lineage>
        <taxon>Eukaryota</taxon>
        <taxon>Viridiplantae</taxon>
        <taxon>Streptophyta</taxon>
        <taxon>Embryophyta</taxon>
        <taxon>Tracheophyta</taxon>
        <taxon>Spermatophyta</taxon>
        <taxon>Magnoliopsida</taxon>
        <taxon>Liliopsida</taxon>
        <taxon>Poales</taxon>
        <taxon>Poaceae</taxon>
        <taxon>BOP clade</taxon>
        <taxon>Pooideae</taxon>
        <taxon>Triticodae</taxon>
        <taxon>Triticeae</taxon>
        <taxon>Triticinae</taxon>
        <taxon>Triticum</taxon>
    </lineage>
</organism>
<proteinExistence type="predicted"/>
<accession>A0A9R1PH40</accession>
<gene>
    <name evidence="1" type="ORF">TRITD_2Bv1G050280</name>
</gene>
<evidence type="ECO:0000313" key="1">
    <source>
        <dbReference type="EMBL" id="VAH42947.1"/>
    </source>
</evidence>
<dbReference type="AlphaFoldDB" id="A0A9R1PH40"/>
<name>A0A9R1PH40_TRITD</name>
<dbReference type="EMBL" id="LT934114">
    <property type="protein sequence ID" value="VAH42947.1"/>
    <property type="molecule type" value="Genomic_DNA"/>
</dbReference>
<dbReference type="Proteomes" id="UP000324705">
    <property type="component" value="Chromosome 2B"/>
</dbReference>
<reference evidence="1 2" key="1">
    <citation type="submission" date="2017-09" db="EMBL/GenBank/DDBJ databases">
        <authorList>
            <consortium name="International Durum Wheat Genome Sequencing Consortium (IDWGSC)"/>
            <person name="Milanesi L."/>
        </authorList>
    </citation>
    <scope>NUCLEOTIDE SEQUENCE [LARGE SCALE GENOMIC DNA]</scope>
    <source>
        <strain evidence="2">cv. Svevo</strain>
    </source>
</reference>
<sequence length="66" mass="6884">MELVQLVEACFPPDALAHGGLDLLVAFSSFPDSMSRDPGRGPAGDCWTGMATVMNGGSATAADWQR</sequence>
<protein>
    <submittedName>
        <fullName evidence="1">Uncharacterized protein</fullName>
    </submittedName>
</protein>
<dbReference type="Gramene" id="TRITD2Bv1G050280.1">
    <property type="protein sequence ID" value="TRITD2Bv1G050280.1"/>
    <property type="gene ID" value="TRITD2Bv1G050280"/>
</dbReference>